<evidence type="ECO:0008006" key="3">
    <source>
        <dbReference type="Google" id="ProtNLM"/>
    </source>
</evidence>
<sequence length="81" mass="9038">MIFSPLECSTAHINGEVATCPDCGHTTCTNCKGRVHTGDCPNDTSMQQLLATAQENGWQRCYSCWRMVELDHVCNHMTFVT</sequence>
<gene>
    <name evidence="1" type="ORF">BJX63DRAFT_410661</name>
</gene>
<keyword evidence="2" id="KW-1185">Reference proteome</keyword>
<evidence type="ECO:0000313" key="1">
    <source>
        <dbReference type="EMBL" id="KAL2808002.1"/>
    </source>
</evidence>
<reference evidence="1 2" key="1">
    <citation type="submission" date="2024-07" db="EMBL/GenBank/DDBJ databases">
        <title>Section-level genome sequencing and comparative genomics of Aspergillus sections Usti and Cavernicolus.</title>
        <authorList>
            <consortium name="Lawrence Berkeley National Laboratory"/>
            <person name="Nybo J.L."/>
            <person name="Vesth T.C."/>
            <person name="Theobald S."/>
            <person name="Frisvad J.C."/>
            <person name="Larsen T.O."/>
            <person name="Kjaerboelling I."/>
            <person name="Rothschild-Mancinelli K."/>
            <person name="Lyhne E.K."/>
            <person name="Kogle M.E."/>
            <person name="Barry K."/>
            <person name="Clum A."/>
            <person name="Na H."/>
            <person name="Ledsgaard L."/>
            <person name="Lin J."/>
            <person name="Lipzen A."/>
            <person name="Kuo A."/>
            <person name="Riley R."/>
            <person name="Mondo S."/>
            <person name="Labutti K."/>
            <person name="Haridas S."/>
            <person name="Pangalinan J."/>
            <person name="Salamov A.A."/>
            <person name="Simmons B.A."/>
            <person name="Magnuson J.K."/>
            <person name="Chen J."/>
            <person name="Drula E."/>
            <person name="Henrissat B."/>
            <person name="Wiebenga A."/>
            <person name="Lubbers R.J."/>
            <person name="Gomes A.C."/>
            <person name="Makela M.R."/>
            <person name="Stajich J."/>
            <person name="Grigoriev I.V."/>
            <person name="Mortensen U.H."/>
            <person name="De Vries R.P."/>
            <person name="Baker S.E."/>
            <person name="Andersen M.R."/>
        </authorList>
    </citation>
    <scope>NUCLEOTIDE SEQUENCE [LARGE SCALE GENOMIC DNA]</scope>
    <source>
        <strain evidence="1 2">CBS 588.65</strain>
    </source>
</reference>
<proteinExistence type="predicted"/>
<name>A0ABR4GZB7_9EURO</name>
<organism evidence="1 2">
    <name type="scientific">Aspergillus granulosus</name>
    <dbReference type="NCBI Taxonomy" id="176169"/>
    <lineage>
        <taxon>Eukaryota</taxon>
        <taxon>Fungi</taxon>
        <taxon>Dikarya</taxon>
        <taxon>Ascomycota</taxon>
        <taxon>Pezizomycotina</taxon>
        <taxon>Eurotiomycetes</taxon>
        <taxon>Eurotiomycetidae</taxon>
        <taxon>Eurotiales</taxon>
        <taxon>Aspergillaceae</taxon>
        <taxon>Aspergillus</taxon>
        <taxon>Aspergillus subgen. Nidulantes</taxon>
    </lineage>
</organism>
<accession>A0ABR4GZB7</accession>
<dbReference type="PANTHER" id="PTHR11685">
    <property type="entry name" value="RBR FAMILY RING FINGER AND IBR DOMAIN-CONTAINING"/>
    <property type="match status" value="1"/>
</dbReference>
<dbReference type="EMBL" id="JBFXLT010000124">
    <property type="protein sequence ID" value="KAL2808002.1"/>
    <property type="molecule type" value="Genomic_DNA"/>
</dbReference>
<comment type="caution">
    <text evidence="1">The sequence shown here is derived from an EMBL/GenBank/DDBJ whole genome shotgun (WGS) entry which is preliminary data.</text>
</comment>
<dbReference type="Proteomes" id="UP001610334">
    <property type="component" value="Unassembled WGS sequence"/>
</dbReference>
<feature type="non-terminal residue" evidence="1">
    <location>
        <position position="81"/>
    </location>
</feature>
<evidence type="ECO:0000313" key="2">
    <source>
        <dbReference type="Proteomes" id="UP001610334"/>
    </source>
</evidence>
<dbReference type="Gene3D" id="1.20.120.1750">
    <property type="match status" value="1"/>
</dbReference>
<dbReference type="InterPro" id="IPR031127">
    <property type="entry name" value="E3_UB_ligase_RBR"/>
</dbReference>
<protein>
    <recommendedName>
        <fullName evidence="3">IBR domain-containing protein</fullName>
    </recommendedName>
</protein>